<dbReference type="GO" id="GO:0003700">
    <property type="term" value="F:DNA-binding transcription factor activity"/>
    <property type="evidence" value="ECO:0007669"/>
    <property type="project" value="TreeGrafter"/>
</dbReference>
<dbReference type="Proteomes" id="UP000460435">
    <property type="component" value="Unassembled WGS sequence"/>
</dbReference>
<dbReference type="Gene3D" id="3.30.450.40">
    <property type="match status" value="1"/>
</dbReference>
<evidence type="ECO:0000256" key="6">
    <source>
        <dbReference type="ARBA" id="ARBA00070406"/>
    </source>
</evidence>
<keyword evidence="3" id="KW-0238">DNA-binding</keyword>
<dbReference type="Gene3D" id="1.10.10.10">
    <property type="entry name" value="Winged helix-like DNA-binding domain superfamily/Winged helix DNA-binding domain"/>
    <property type="match status" value="1"/>
</dbReference>
<dbReference type="InterPro" id="IPR050707">
    <property type="entry name" value="HTH_MetabolicPath_Reg"/>
</dbReference>
<feature type="domain" description="HTH iclR-type" evidence="8">
    <location>
        <begin position="40"/>
        <end position="102"/>
    </location>
</feature>
<name>A0A7K3M0Y0_9ACTN</name>
<keyword evidence="11" id="KW-1185">Reference proteome</keyword>
<dbReference type="AlphaFoldDB" id="A0A7K3M0Y0"/>
<dbReference type="PANTHER" id="PTHR30136:SF24">
    <property type="entry name" value="HTH-TYPE TRANSCRIPTIONAL REPRESSOR ALLR"/>
    <property type="match status" value="1"/>
</dbReference>
<protein>
    <recommendedName>
        <fullName evidence="6">Glycerol operon regulatory protein</fullName>
    </recommendedName>
</protein>
<dbReference type="PROSITE" id="PS51077">
    <property type="entry name" value="HTH_ICLR"/>
    <property type="match status" value="1"/>
</dbReference>
<dbReference type="GO" id="GO:0003677">
    <property type="term" value="F:DNA binding"/>
    <property type="evidence" value="ECO:0007669"/>
    <property type="project" value="UniProtKB-KW"/>
</dbReference>
<evidence type="ECO:0000256" key="4">
    <source>
        <dbReference type="ARBA" id="ARBA00023163"/>
    </source>
</evidence>
<evidence type="ECO:0000259" key="9">
    <source>
        <dbReference type="PROSITE" id="PS51078"/>
    </source>
</evidence>
<dbReference type="GO" id="GO:0045892">
    <property type="term" value="P:negative regulation of DNA-templated transcription"/>
    <property type="evidence" value="ECO:0007669"/>
    <property type="project" value="TreeGrafter"/>
</dbReference>
<proteinExistence type="predicted"/>
<dbReference type="InterPro" id="IPR029016">
    <property type="entry name" value="GAF-like_dom_sf"/>
</dbReference>
<dbReference type="SUPFAM" id="SSF46785">
    <property type="entry name" value="Winged helix' DNA-binding domain"/>
    <property type="match status" value="1"/>
</dbReference>
<evidence type="ECO:0000313" key="10">
    <source>
        <dbReference type="EMBL" id="NDL56953.1"/>
    </source>
</evidence>
<sequence>MLRSHDATGQGSPADRIRSVTRGEPQQEADVAKSKNAGSVQSVERALDLLEALAQADSALGLTTLIQETDLPLATVHRLLSTLGARGYIRQDPESRRYLLGPSVLKLREPYTRLFGVWARRHLAELSEISQETANLAVLDGDYVVYIAQVSAPRRLRMFTHVGNRVLPHSSAVGKVLLAYSPREDAERIIDRTGLPRRTSTTITDQDQFFAELDTVARQGYAIDAGEEEEAVRCIAVPVFVVGQPVAGMSVSGPAARLEPRQQDRLIAEMTRIAAALSASLRAGNADGEAFPQYG</sequence>
<accession>A0A7K3M0Y0</accession>
<feature type="region of interest" description="Disordered" evidence="7">
    <location>
        <begin position="1"/>
        <end position="37"/>
    </location>
</feature>
<organism evidence="10 11">
    <name type="scientific">Phytoactinopolyspora mesophila</name>
    <dbReference type="NCBI Taxonomy" id="2650750"/>
    <lineage>
        <taxon>Bacteria</taxon>
        <taxon>Bacillati</taxon>
        <taxon>Actinomycetota</taxon>
        <taxon>Actinomycetes</taxon>
        <taxon>Jiangellales</taxon>
        <taxon>Jiangellaceae</taxon>
        <taxon>Phytoactinopolyspora</taxon>
    </lineage>
</organism>
<keyword evidence="1" id="KW-0319">Glycerol metabolism</keyword>
<dbReference type="PROSITE" id="PS51078">
    <property type="entry name" value="ICLR_ED"/>
    <property type="match status" value="1"/>
</dbReference>
<evidence type="ECO:0000259" key="8">
    <source>
        <dbReference type="PROSITE" id="PS51077"/>
    </source>
</evidence>
<evidence type="ECO:0000256" key="3">
    <source>
        <dbReference type="ARBA" id="ARBA00023125"/>
    </source>
</evidence>
<reference evidence="10 11" key="1">
    <citation type="submission" date="2019-11" db="EMBL/GenBank/DDBJ databases">
        <authorList>
            <person name="Li X.-J."/>
            <person name="Feng X.-M."/>
        </authorList>
    </citation>
    <scope>NUCLEOTIDE SEQUENCE [LARGE SCALE GENOMIC DNA]</scope>
    <source>
        <strain evidence="10 11">XMNu-373</strain>
    </source>
</reference>
<evidence type="ECO:0000313" key="11">
    <source>
        <dbReference type="Proteomes" id="UP000460435"/>
    </source>
</evidence>
<dbReference type="InterPro" id="IPR036388">
    <property type="entry name" value="WH-like_DNA-bd_sf"/>
</dbReference>
<feature type="domain" description="IclR-ED" evidence="9">
    <location>
        <begin position="96"/>
        <end position="283"/>
    </location>
</feature>
<evidence type="ECO:0000256" key="5">
    <source>
        <dbReference type="ARBA" id="ARBA00058938"/>
    </source>
</evidence>
<comment type="caution">
    <text evidence="10">The sequence shown here is derived from an EMBL/GenBank/DDBJ whole genome shotgun (WGS) entry which is preliminary data.</text>
</comment>
<dbReference type="InterPro" id="IPR014757">
    <property type="entry name" value="Tscrpt_reg_IclR_C"/>
</dbReference>
<comment type="function">
    <text evidence="5">May be an activator protein for the gylABX operon.</text>
</comment>
<keyword evidence="2" id="KW-0805">Transcription regulation</keyword>
<dbReference type="SUPFAM" id="SSF55781">
    <property type="entry name" value="GAF domain-like"/>
    <property type="match status" value="1"/>
</dbReference>
<gene>
    <name evidence="10" type="ORF">F7O44_07695</name>
</gene>
<dbReference type="Pfam" id="PF09339">
    <property type="entry name" value="HTH_IclR"/>
    <property type="match status" value="1"/>
</dbReference>
<dbReference type="Pfam" id="PF01614">
    <property type="entry name" value="IclR_C"/>
    <property type="match status" value="1"/>
</dbReference>
<dbReference type="InterPro" id="IPR036390">
    <property type="entry name" value="WH_DNA-bd_sf"/>
</dbReference>
<dbReference type="GO" id="GO:0006071">
    <property type="term" value="P:glycerol metabolic process"/>
    <property type="evidence" value="ECO:0007669"/>
    <property type="project" value="UniProtKB-KW"/>
</dbReference>
<dbReference type="SMART" id="SM00346">
    <property type="entry name" value="HTH_ICLR"/>
    <property type="match status" value="1"/>
</dbReference>
<dbReference type="FunFam" id="1.10.10.10:FF:000056">
    <property type="entry name" value="IclR family transcriptional regulator"/>
    <property type="match status" value="1"/>
</dbReference>
<evidence type="ECO:0000256" key="1">
    <source>
        <dbReference type="ARBA" id="ARBA00022798"/>
    </source>
</evidence>
<dbReference type="InterPro" id="IPR005471">
    <property type="entry name" value="Tscrpt_reg_IclR_N"/>
</dbReference>
<dbReference type="PANTHER" id="PTHR30136">
    <property type="entry name" value="HELIX-TURN-HELIX TRANSCRIPTIONAL REGULATOR, ICLR FAMILY"/>
    <property type="match status" value="1"/>
</dbReference>
<evidence type="ECO:0000256" key="7">
    <source>
        <dbReference type="SAM" id="MobiDB-lite"/>
    </source>
</evidence>
<keyword evidence="4" id="KW-0804">Transcription</keyword>
<evidence type="ECO:0000256" key="2">
    <source>
        <dbReference type="ARBA" id="ARBA00023015"/>
    </source>
</evidence>
<dbReference type="EMBL" id="WLZY01000002">
    <property type="protein sequence ID" value="NDL56953.1"/>
    <property type="molecule type" value="Genomic_DNA"/>
</dbReference>